<evidence type="ECO:0000259" key="3">
    <source>
        <dbReference type="Pfam" id="PF12850"/>
    </source>
</evidence>
<proteinExistence type="inferred from homology"/>
<gene>
    <name evidence="4" type="ORF">G4Z05_05690</name>
</gene>
<evidence type="ECO:0000256" key="1">
    <source>
        <dbReference type="ARBA" id="ARBA00008950"/>
    </source>
</evidence>
<dbReference type="GO" id="GO:0046872">
    <property type="term" value="F:metal ion binding"/>
    <property type="evidence" value="ECO:0007669"/>
    <property type="project" value="UniProtKB-KW"/>
</dbReference>
<dbReference type="InterPro" id="IPR024654">
    <property type="entry name" value="Calcineurin-like_PHP_lpxH"/>
</dbReference>
<dbReference type="InterPro" id="IPR000979">
    <property type="entry name" value="Phosphodiesterase_MJ0936/Vps29"/>
</dbReference>
<protein>
    <recommendedName>
        <fullName evidence="2">Phosphoesterase</fullName>
        <ecNumber evidence="2">3.1.4.-</ecNumber>
    </recommendedName>
</protein>
<dbReference type="InterPro" id="IPR029052">
    <property type="entry name" value="Metallo-depent_PP-like"/>
</dbReference>
<comment type="caution">
    <text evidence="4">The sequence shown here is derived from an EMBL/GenBank/DDBJ whole genome shotgun (WGS) entry which is preliminary data.</text>
</comment>
<accession>A0A6B3TN58</accession>
<comment type="similarity">
    <text evidence="1 2">Belongs to the metallophosphoesterase superfamily. YfcE family.</text>
</comment>
<sequence length="173" mass="19145">MSKVLVVSDSHGLTKELETIRERHLSDVDLMIHCGDSQLDPDHPALTGYFTVGGNCDFGGFPQELVSNFAGKKFFITHGHRYSVKTSLMNLKYKAEEVGADIVCFGHSHVLGAEVVGGTLFLNPGSIRLPRERIEKTYVILDLNGDKVEMSVFDMEGHKIPKLSHQFVLGKDS</sequence>
<dbReference type="AlphaFoldDB" id="A0A6B3TN58"/>
<evidence type="ECO:0000313" key="4">
    <source>
        <dbReference type="EMBL" id="NEX78385.1"/>
    </source>
</evidence>
<keyword evidence="5" id="KW-1185">Reference proteome</keyword>
<dbReference type="PANTHER" id="PTHR11124">
    <property type="entry name" value="VACUOLAR SORTING PROTEIN VPS29"/>
    <property type="match status" value="1"/>
</dbReference>
<keyword evidence="2" id="KW-0479">Metal-binding</keyword>
<evidence type="ECO:0000313" key="5">
    <source>
        <dbReference type="Proteomes" id="UP000481621"/>
    </source>
</evidence>
<dbReference type="RefSeq" id="WP_163250867.1">
    <property type="nucleotide sequence ID" value="NZ_JAAIUV010000006.1"/>
</dbReference>
<dbReference type="EMBL" id="JAAIUV010000006">
    <property type="protein sequence ID" value="NEX78385.1"/>
    <property type="molecule type" value="Genomic_DNA"/>
</dbReference>
<dbReference type="EC" id="3.1.4.-" evidence="2"/>
<feature type="domain" description="Calcineurin-like phosphoesterase" evidence="3">
    <location>
        <begin position="3"/>
        <end position="144"/>
    </location>
</feature>
<name>A0A6B3TN58_9BACI</name>
<dbReference type="Proteomes" id="UP000481621">
    <property type="component" value="Unassembled WGS sequence"/>
</dbReference>
<reference evidence="4" key="1">
    <citation type="submission" date="2020-02" db="EMBL/GenBank/DDBJ databases">
        <title>Bacillus sedimentmangrovi sp. nov., isolated from sediment of the mangrove ecosystem.</title>
        <authorList>
            <person name="Liu G."/>
        </authorList>
    </citation>
    <scope>NUCLEOTIDE SEQUENCE [LARGE SCALE GENOMIC DNA]</scope>
    <source>
        <strain evidence="4">SgZ-7</strain>
    </source>
</reference>
<dbReference type="InterPro" id="IPR041802">
    <property type="entry name" value="MPP_YfcE"/>
</dbReference>
<dbReference type="NCBIfam" id="TIGR00040">
    <property type="entry name" value="yfcE"/>
    <property type="match status" value="1"/>
</dbReference>
<evidence type="ECO:0000256" key="2">
    <source>
        <dbReference type="RuleBase" id="RU362039"/>
    </source>
</evidence>
<comment type="cofactor">
    <cofactor evidence="2">
        <name>a divalent metal cation</name>
        <dbReference type="ChEBI" id="CHEBI:60240"/>
    </cofactor>
</comment>
<dbReference type="Gene3D" id="3.60.21.10">
    <property type="match status" value="1"/>
</dbReference>
<dbReference type="SUPFAM" id="SSF56300">
    <property type="entry name" value="Metallo-dependent phosphatases"/>
    <property type="match status" value="1"/>
</dbReference>
<dbReference type="CDD" id="cd00841">
    <property type="entry name" value="MPP_YfcE"/>
    <property type="match status" value="1"/>
</dbReference>
<dbReference type="GO" id="GO:0016787">
    <property type="term" value="F:hydrolase activity"/>
    <property type="evidence" value="ECO:0007669"/>
    <property type="project" value="UniProtKB-UniRule"/>
</dbReference>
<organism evidence="4 5">
    <name type="scientific">Neobacillus thermocopriae</name>
    <dbReference type="NCBI Taxonomy" id="1215031"/>
    <lineage>
        <taxon>Bacteria</taxon>
        <taxon>Bacillati</taxon>
        <taxon>Bacillota</taxon>
        <taxon>Bacilli</taxon>
        <taxon>Bacillales</taxon>
        <taxon>Bacillaceae</taxon>
        <taxon>Neobacillus</taxon>
    </lineage>
</organism>
<dbReference type="Pfam" id="PF12850">
    <property type="entry name" value="Metallophos_2"/>
    <property type="match status" value="1"/>
</dbReference>